<dbReference type="Gene3D" id="3.40.50.1100">
    <property type="match status" value="2"/>
</dbReference>
<protein>
    <recommendedName>
        <fullName evidence="11">Tryptophan synthase beta chain</fullName>
        <ecNumber evidence="11">4.2.1.20</ecNumber>
    </recommendedName>
</protein>
<dbReference type="FunFam" id="3.40.50.1100:FF:000004">
    <property type="entry name" value="Tryptophan synthase beta chain"/>
    <property type="match status" value="1"/>
</dbReference>
<dbReference type="InterPro" id="IPR001926">
    <property type="entry name" value="TrpB-like_PALP"/>
</dbReference>
<evidence type="ECO:0000256" key="5">
    <source>
        <dbReference type="ARBA" id="ARBA00022605"/>
    </source>
</evidence>
<keyword evidence="9 11" id="KW-0456">Lyase</keyword>
<dbReference type="AlphaFoldDB" id="A0A7C5PDH6"/>
<dbReference type="InterPro" id="IPR006654">
    <property type="entry name" value="Trp_synth_beta"/>
</dbReference>
<keyword evidence="6 11" id="KW-0822">Tryptophan biosynthesis</keyword>
<comment type="cofactor">
    <cofactor evidence="1 11">
        <name>pyridoxal 5'-phosphate</name>
        <dbReference type="ChEBI" id="CHEBI:597326"/>
    </cofactor>
</comment>
<accession>A0A7C5PDH6</accession>
<reference evidence="13" key="1">
    <citation type="journal article" date="2020" name="mSystems">
        <title>Genome- and Community-Level Interaction Insights into Carbon Utilization and Element Cycling Functions of Hydrothermarchaeota in Hydrothermal Sediment.</title>
        <authorList>
            <person name="Zhou Z."/>
            <person name="Liu Y."/>
            <person name="Xu W."/>
            <person name="Pan J."/>
            <person name="Luo Z.H."/>
            <person name="Li M."/>
        </authorList>
    </citation>
    <scope>NUCLEOTIDE SEQUENCE [LARGE SCALE GENOMIC DNA]</scope>
    <source>
        <strain evidence="13">SpSt-1019</strain>
    </source>
</reference>
<evidence type="ECO:0000256" key="8">
    <source>
        <dbReference type="ARBA" id="ARBA00023141"/>
    </source>
</evidence>
<gene>
    <name evidence="11 13" type="primary">trpB</name>
    <name evidence="13" type="ORF">ENL70_01305</name>
</gene>
<dbReference type="PIRSF" id="PIRSF001413">
    <property type="entry name" value="Trp_syn_beta"/>
    <property type="match status" value="1"/>
</dbReference>
<comment type="similarity">
    <text evidence="3 11">Belongs to the TrpB family.</text>
</comment>
<dbReference type="PANTHER" id="PTHR48077">
    <property type="entry name" value="TRYPTOPHAN SYNTHASE-RELATED"/>
    <property type="match status" value="1"/>
</dbReference>
<keyword evidence="7 11" id="KW-0663">Pyridoxal phosphate</keyword>
<comment type="subunit">
    <text evidence="4 11">Tetramer of two alpha and two beta chains.</text>
</comment>
<evidence type="ECO:0000256" key="1">
    <source>
        <dbReference type="ARBA" id="ARBA00001933"/>
    </source>
</evidence>
<dbReference type="NCBIfam" id="TIGR00263">
    <property type="entry name" value="trpB"/>
    <property type="match status" value="1"/>
</dbReference>
<name>A0A7C5PDH6_9BACT</name>
<keyword evidence="5 11" id="KW-0028">Amino-acid biosynthesis</keyword>
<dbReference type="HAMAP" id="MF_00133">
    <property type="entry name" value="Trp_synth_beta"/>
    <property type="match status" value="1"/>
</dbReference>
<dbReference type="UniPathway" id="UPA00035">
    <property type="reaction ID" value="UER00044"/>
</dbReference>
<dbReference type="InterPro" id="IPR036052">
    <property type="entry name" value="TrpB-like_PALP_sf"/>
</dbReference>
<comment type="caution">
    <text evidence="13">The sequence shown here is derived from an EMBL/GenBank/DDBJ whole genome shotgun (WGS) entry which is preliminary data.</text>
</comment>
<feature type="modified residue" description="N6-(pyridoxal phosphate)lysine" evidence="11">
    <location>
        <position position="87"/>
    </location>
</feature>
<evidence type="ECO:0000256" key="9">
    <source>
        <dbReference type="ARBA" id="ARBA00023239"/>
    </source>
</evidence>
<evidence type="ECO:0000256" key="11">
    <source>
        <dbReference type="HAMAP-Rule" id="MF_00133"/>
    </source>
</evidence>
<evidence type="ECO:0000313" key="13">
    <source>
        <dbReference type="EMBL" id="HHI65170.1"/>
    </source>
</evidence>
<evidence type="ECO:0000256" key="10">
    <source>
        <dbReference type="ARBA" id="ARBA00049047"/>
    </source>
</evidence>
<comment type="catalytic activity">
    <reaction evidence="10 11">
        <text>(1S,2R)-1-C-(indol-3-yl)glycerol 3-phosphate + L-serine = D-glyceraldehyde 3-phosphate + L-tryptophan + H2O</text>
        <dbReference type="Rhea" id="RHEA:10532"/>
        <dbReference type="ChEBI" id="CHEBI:15377"/>
        <dbReference type="ChEBI" id="CHEBI:33384"/>
        <dbReference type="ChEBI" id="CHEBI:57912"/>
        <dbReference type="ChEBI" id="CHEBI:58866"/>
        <dbReference type="ChEBI" id="CHEBI:59776"/>
        <dbReference type="EC" id="4.2.1.20"/>
    </reaction>
</comment>
<proteinExistence type="inferred from homology"/>
<evidence type="ECO:0000256" key="7">
    <source>
        <dbReference type="ARBA" id="ARBA00022898"/>
    </source>
</evidence>
<organism evidence="13">
    <name type="scientific">Thermodesulfobium narugense</name>
    <dbReference type="NCBI Taxonomy" id="184064"/>
    <lineage>
        <taxon>Bacteria</taxon>
        <taxon>Pseudomonadati</taxon>
        <taxon>Thermodesulfobiota</taxon>
        <taxon>Thermodesulfobiia</taxon>
        <taxon>Thermodesulfobiales</taxon>
        <taxon>Thermodesulfobiaceae</taxon>
        <taxon>Thermodesulfobium</taxon>
    </lineage>
</organism>
<dbReference type="GO" id="GO:0004834">
    <property type="term" value="F:tryptophan synthase activity"/>
    <property type="evidence" value="ECO:0007669"/>
    <property type="project" value="UniProtKB-UniRule"/>
</dbReference>
<evidence type="ECO:0000256" key="4">
    <source>
        <dbReference type="ARBA" id="ARBA00011270"/>
    </source>
</evidence>
<evidence type="ECO:0000256" key="6">
    <source>
        <dbReference type="ARBA" id="ARBA00022822"/>
    </source>
</evidence>
<dbReference type="CDD" id="cd06446">
    <property type="entry name" value="Trp-synth_B"/>
    <property type="match status" value="1"/>
</dbReference>
<dbReference type="SUPFAM" id="SSF53686">
    <property type="entry name" value="Tryptophan synthase beta subunit-like PLP-dependent enzymes"/>
    <property type="match status" value="1"/>
</dbReference>
<dbReference type="EC" id="4.2.1.20" evidence="11"/>
<feature type="domain" description="Tryptophan synthase beta chain-like PALP" evidence="12">
    <location>
        <begin position="52"/>
        <end position="375"/>
    </location>
</feature>
<dbReference type="PROSITE" id="PS00168">
    <property type="entry name" value="TRP_SYNTHASE_BETA"/>
    <property type="match status" value="1"/>
</dbReference>
<dbReference type="InterPro" id="IPR006653">
    <property type="entry name" value="Trp_synth_b_CS"/>
</dbReference>
<keyword evidence="8 11" id="KW-0057">Aromatic amino acid biosynthesis</keyword>
<evidence type="ECO:0000259" key="12">
    <source>
        <dbReference type="Pfam" id="PF00291"/>
    </source>
</evidence>
<dbReference type="PANTHER" id="PTHR48077:SF3">
    <property type="entry name" value="TRYPTOPHAN SYNTHASE"/>
    <property type="match status" value="1"/>
</dbReference>
<dbReference type="InterPro" id="IPR023026">
    <property type="entry name" value="Trp_synth_beta/beta-like"/>
</dbReference>
<evidence type="ECO:0000256" key="3">
    <source>
        <dbReference type="ARBA" id="ARBA00009982"/>
    </source>
</evidence>
<dbReference type="GO" id="GO:0005737">
    <property type="term" value="C:cytoplasm"/>
    <property type="evidence" value="ECO:0007669"/>
    <property type="project" value="TreeGrafter"/>
</dbReference>
<dbReference type="EMBL" id="DRUY01000047">
    <property type="protein sequence ID" value="HHI65170.1"/>
    <property type="molecule type" value="Genomic_DNA"/>
</dbReference>
<evidence type="ECO:0000256" key="2">
    <source>
        <dbReference type="ARBA" id="ARBA00004733"/>
    </source>
</evidence>
<dbReference type="FunFam" id="3.40.50.1100:FF:000001">
    <property type="entry name" value="Tryptophan synthase beta chain"/>
    <property type="match status" value="1"/>
</dbReference>
<dbReference type="Pfam" id="PF00291">
    <property type="entry name" value="PALP"/>
    <property type="match status" value="1"/>
</dbReference>
<comment type="pathway">
    <text evidence="2 11">Amino-acid biosynthesis; L-tryptophan biosynthesis; L-tryptophan from chorismate: step 5/5.</text>
</comment>
<sequence length="397" mass="43444">MDKTINGNFGKFGGAFVPETLVYALDELETYYNKIRGDREFFKEFNSLLKEYAGRPTPLTYAPNFSKRFGINTFLKREDLLHTGAHKLNNCLGQGLIARGLNKKRIIAETGAGQHGVATATVCAFLKIPCEIYMGAIDYERQKLNVFRMELLGARVNKVDVGSKTLKDAMNEALRDWVTNINTTHYMIGSAAGPHPFPTIVRDFQRVIGEEARYQIFKSTGSLPDAIFACVGGGSNSIGLFKAFIQDESVKIFGAEAAGRGIETGLHSATLSAGRPGVLHGSLSYLLQDSDGQVEEAHSIAPGLDYPGVGPEHSYLKESKRVIYEGITDDEALEALEILAKEEGIICALESAHAVALAIKKSKELKKDSIIIIKLSGRGDKDMQTIMKSMEGKDEQN</sequence>
<comment type="function">
    <text evidence="11">The beta subunit is responsible for the synthesis of L-tryptophan from indole and L-serine.</text>
</comment>